<feature type="compositionally biased region" description="Low complexity" evidence="4">
    <location>
        <begin position="76"/>
        <end position="88"/>
    </location>
</feature>
<feature type="domain" description="RING-type" evidence="5">
    <location>
        <begin position="400"/>
        <end position="446"/>
    </location>
</feature>
<evidence type="ECO:0000256" key="1">
    <source>
        <dbReference type="ARBA" id="ARBA00022771"/>
    </source>
</evidence>
<dbReference type="Proteomes" id="UP000008281">
    <property type="component" value="Unassembled WGS sequence"/>
</dbReference>
<dbReference type="PANTHER" id="PTHR21578:SF12">
    <property type="entry name" value="RING-TYPE DOMAIN-CONTAINING PROTEIN"/>
    <property type="match status" value="1"/>
</dbReference>
<evidence type="ECO:0000256" key="2">
    <source>
        <dbReference type="ARBA" id="ARBA00022833"/>
    </source>
</evidence>
<feature type="compositionally biased region" description="Basic residues" evidence="4">
    <location>
        <begin position="57"/>
        <end position="67"/>
    </location>
</feature>
<keyword evidence="2" id="KW-0862">Zinc</keyword>
<organism evidence="7">
    <name type="scientific">Caenorhabditis remanei</name>
    <name type="common">Caenorhabditis vulgaris</name>
    <dbReference type="NCBI Taxonomy" id="31234"/>
    <lineage>
        <taxon>Eukaryota</taxon>
        <taxon>Metazoa</taxon>
        <taxon>Ecdysozoa</taxon>
        <taxon>Nematoda</taxon>
        <taxon>Chromadorea</taxon>
        <taxon>Rhabditida</taxon>
        <taxon>Rhabditina</taxon>
        <taxon>Rhabditomorpha</taxon>
        <taxon>Rhabditoidea</taxon>
        <taxon>Rhabditidae</taxon>
        <taxon>Peloderinae</taxon>
        <taxon>Caenorhabditis</taxon>
    </lineage>
</organism>
<gene>
    <name evidence="6" type="ORF">CRE_08078</name>
</gene>
<feature type="compositionally biased region" description="Basic and acidic residues" evidence="4">
    <location>
        <begin position="14"/>
        <end position="28"/>
    </location>
</feature>
<feature type="compositionally biased region" description="Acidic residues" evidence="4">
    <location>
        <begin position="259"/>
        <end position="268"/>
    </location>
</feature>
<dbReference type="HOGENOM" id="CLU_555807_0_0_1"/>
<feature type="compositionally biased region" description="Low complexity" evidence="4">
    <location>
        <begin position="473"/>
        <end position="491"/>
    </location>
</feature>
<name>E3M397_CAERE</name>
<dbReference type="FunCoup" id="E3M397">
    <property type="interactions" value="1703"/>
</dbReference>
<keyword evidence="7" id="KW-1185">Reference proteome</keyword>
<dbReference type="RefSeq" id="XP_003109153.2">
    <property type="nucleotide sequence ID" value="XM_003109105.2"/>
</dbReference>
<dbReference type="eggNOG" id="ENOG502SF7S">
    <property type="taxonomic scope" value="Eukaryota"/>
</dbReference>
<accession>E3M397</accession>
<evidence type="ECO:0000313" key="6">
    <source>
        <dbReference type="EMBL" id="EFO90518.1"/>
    </source>
</evidence>
<reference evidence="6" key="1">
    <citation type="submission" date="2007-07" db="EMBL/GenBank/DDBJ databases">
        <title>PCAP assembly of the Caenorhabditis remanei genome.</title>
        <authorList>
            <consortium name="The Caenorhabditis remanei Sequencing Consortium"/>
            <person name="Wilson R.K."/>
        </authorList>
    </citation>
    <scope>NUCLEOTIDE SEQUENCE [LARGE SCALE GENOMIC DNA]</scope>
    <source>
        <strain evidence="6">PB4641</strain>
    </source>
</reference>
<evidence type="ECO:0000259" key="5">
    <source>
        <dbReference type="PROSITE" id="PS50089"/>
    </source>
</evidence>
<feature type="region of interest" description="Disordered" evidence="4">
    <location>
        <begin position="304"/>
        <end position="335"/>
    </location>
</feature>
<dbReference type="InterPro" id="IPR001841">
    <property type="entry name" value="Znf_RING"/>
</dbReference>
<proteinExistence type="predicted"/>
<dbReference type="GO" id="GO:0008270">
    <property type="term" value="F:zinc ion binding"/>
    <property type="evidence" value="ECO:0007669"/>
    <property type="project" value="UniProtKB-KW"/>
</dbReference>
<dbReference type="PANTHER" id="PTHR21578">
    <property type="entry name" value="PROTEIN CBG03826"/>
    <property type="match status" value="1"/>
</dbReference>
<evidence type="ECO:0000256" key="3">
    <source>
        <dbReference type="PROSITE-ProRule" id="PRU00175"/>
    </source>
</evidence>
<feature type="region of interest" description="Disordered" evidence="4">
    <location>
        <begin position="467"/>
        <end position="491"/>
    </location>
</feature>
<feature type="compositionally biased region" description="Low complexity" evidence="4">
    <location>
        <begin position="165"/>
        <end position="179"/>
    </location>
</feature>
<dbReference type="CTD" id="9821241"/>
<dbReference type="Gene3D" id="3.30.40.10">
    <property type="entry name" value="Zinc/RING finger domain, C3HC4 (zinc finger)"/>
    <property type="match status" value="1"/>
</dbReference>
<keyword evidence="1 3" id="KW-0863">Zinc-finger</keyword>
<dbReference type="AlphaFoldDB" id="E3M397"/>
<dbReference type="EMBL" id="DS268423">
    <property type="protein sequence ID" value="EFO90518.1"/>
    <property type="molecule type" value="Genomic_DNA"/>
</dbReference>
<keyword evidence="1 3" id="KW-0479">Metal-binding</keyword>
<dbReference type="OMA" id="PRRMQAR"/>
<dbReference type="STRING" id="31234.E3M397"/>
<dbReference type="PROSITE" id="PS50089">
    <property type="entry name" value="ZF_RING_2"/>
    <property type="match status" value="1"/>
</dbReference>
<protein>
    <recommendedName>
        <fullName evidence="5">RING-type domain-containing protein</fullName>
    </recommendedName>
</protein>
<evidence type="ECO:0000313" key="7">
    <source>
        <dbReference type="Proteomes" id="UP000008281"/>
    </source>
</evidence>
<evidence type="ECO:0000256" key="4">
    <source>
        <dbReference type="SAM" id="MobiDB-lite"/>
    </source>
</evidence>
<sequence length="491" mass="54648">MASAEQRRRQMLMEQERKDRELAERLAQEEWQTPPRPTRRSNRGTADEASPASSTRGRGRGRGRGRPSRTNQRARTSPSPSTESDGSSVRIVPTPPGRQLRIMTPPRRMQARRGPSPPRQARMDARGQYAPPYRRPVATVAARERGSVRGRGRGRPSRTNRRARTSPSPSTDSDGSSVRIVPTPPERQLRVTTPPRRMQARRGSSPPRRARMDARGQYAPPYRRPVAMMSATRRGSSTANPRPRVARMDPFHGAPLASSDDDSEEDNDNEHVSSPAISASYIRSLLNPLLRRNALHEFARTAMDFSDTDSNDGDYDDDDDDVSMGSVEDDDDDDIRILDDIGPVRAEENNIRQPIFEEDRDMYSRELDLYHDEDEYQVPPPRVVQGRGKAAEPDPTWGDCTMCSSTPTKPQGCKKCLQFLGCADCVRRWHGARQSSFDRPNCPLCRAPWNGDTPGVLLMPTIEKHRLKNAAKASSSSSSGPSTSAGPSSSS</sequence>
<feature type="compositionally biased region" description="Basic residues" evidence="4">
    <location>
        <begin position="148"/>
        <end position="164"/>
    </location>
</feature>
<feature type="compositionally biased region" description="Acidic residues" evidence="4">
    <location>
        <begin position="306"/>
        <end position="334"/>
    </location>
</feature>
<dbReference type="GeneID" id="9821241"/>
<dbReference type="OrthoDB" id="5877020at2759"/>
<feature type="region of interest" description="Disordered" evidence="4">
    <location>
        <begin position="1"/>
        <end position="275"/>
    </location>
</feature>
<dbReference type="KEGG" id="crq:GCK72_000689"/>
<dbReference type="InterPro" id="IPR013083">
    <property type="entry name" value="Znf_RING/FYVE/PHD"/>
</dbReference>
<dbReference type="InParanoid" id="E3M397"/>